<protein>
    <submittedName>
        <fullName evidence="2">Uncharacterized protein</fullName>
    </submittedName>
</protein>
<evidence type="ECO:0000313" key="2">
    <source>
        <dbReference type="EMBL" id="EXJ15323.1"/>
    </source>
</evidence>
<name>W9V704_9GAMM</name>
<dbReference type="Proteomes" id="UP000019460">
    <property type="component" value="Unassembled WGS sequence"/>
</dbReference>
<accession>W9V704</accession>
<comment type="caution">
    <text evidence="2">The sequence shown here is derived from an EMBL/GenBank/DDBJ whole genome shotgun (WGS) entry which is preliminary data.</text>
</comment>
<sequence length="63" mass="6537">MQPFLEGVGRGRHGWAPQVSRVDPASSLGKGAADEPGMRSRSRGCARLVGGGAGCYTDHGRGR</sequence>
<dbReference type="AlphaFoldDB" id="W9V704"/>
<keyword evidence="3" id="KW-1185">Reference proteome</keyword>
<dbReference type="EMBL" id="AONC01000027">
    <property type="protein sequence ID" value="EXJ15323.1"/>
    <property type="molecule type" value="Genomic_DNA"/>
</dbReference>
<reference evidence="2 3" key="1">
    <citation type="submission" date="2012-11" db="EMBL/GenBank/DDBJ databases">
        <title>Genome assembly of Thiorhodococcus sp. AK35.</title>
        <authorList>
            <person name="Nupur N."/>
            <person name="Khatri I."/>
            <person name="Subramanian S."/>
            <person name="Pinnaka A."/>
        </authorList>
    </citation>
    <scope>NUCLEOTIDE SEQUENCE [LARGE SCALE GENOMIC DNA]</scope>
    <source>
        <strain evidence="2 3">AK35</strain>
    </source>
</reference>
<gene>
    <name evidence="2" type="ORF">D779_1419</name>
</gene>
<feature type="region of interest" description="Disordered" evidence="1">
    <location>
        <begin position="1"/>
        <end position="63"/>
    </location>
</feature>
<evidence type="ECO:0000313" key="3">
    <source>
        <dbReference type="Proteomes" id="UP000019460"/>
    </source>
</evidence>
<proteinExistence type="predicted"/>
<evidence type="ECO:0000256" key="1">
    <source>
        <dbReference type="SAM" id="MobiDB-lite"/>
    </source>
</evidence>
<organism evidence="2 3">
    <name type="scientific">Imhoffiella purpurea</name>
    <dbReference type="NCBI Taxonomy" id="1249627"/>
    <lineage>
        <taxon>Bacteria</taxon>
        <taxon>Pseudomonadati</taxon>
        <taxon>Pseudomonadota</taxon>
        <taxon>Gammaproteobacteria</taxon>
        <taxon>Chromatiales</taxon>
        <taxon>Chromatiaceae</taxon>
        <taxon>Imhoffiella</taxon>
    </lineage>
</organism>